<comment type="subcellular location">
    <subcellularLocation>
        <location evidence="1">Membrane</location>
        <topology evidence="1">Multi-pass membrane protein</topology>
    </subcellularLocation>
</comment>
<feature type="transmembrane region" description="Helical" evidence="6">
    <location>
        <begin position="94"/>
        <end position="114"/>
    </location>
</feature>
<feature type="transmembrane region" description="Helical" evidence="6">
    <location>
        <begin position="148"/>
        <end position="170"/>
    </location>
</feature>
<feature type="transmembrane region" description="Helical" evidence="6">
    <location>
        <begin position="64"/>
        <end position="82"/>
    </location>
</feature>
<evidence type="ECO:0000256" key="4">
    <source>
        <dbReference type="ARBA" id="ARBA00023136"/>
    </source>
</evidence>
<dbReference type="Gene3D" id="1.10.287.570">
    <property type="entry name" value="Helical hairpin bin"/>
    <property type="match status" value="1"/>
</dbReference>
<keyword evidence="2 6" id="KW-0812">Transmembrane</keyword>
<feature type="transmembrane region" description="Helical" evidence="6">
    <location>
        <begin position="305"/>
        <end position="326"/>
    </location>
</feature>
<feature type="transmembrane region" description="Helical" evidence="6">
    <location>
        <begin position="182"/>
        <end position="204"/>
    </location>
</feature>
<feature type="domain" description="Bicarbonate transporter-like transmembrane" evidence="7">
    <location>
        <begin position="212"/>
        <end position="539"/>
    </location>
</feature>
<feature type="transmembrane region" description="Helical" evidence="6">
    <location>
        <begin position="347"/>
        <end position="368"/>
    </location>
</feature>
<dbReference type="Proteomes" id="UP000604046">
    <property type="component" value="Unassembled WGS sequence"/>
</dbReference>
<dbReference type="PANTHER" id="PTHR11453">
    <property type="entry name" value="ANION EXCHANGE PROTEIN"/>
    <property type="match status" value="1"/>
</dbReference>
<feature type="transmembrane region" description="Helical" evidence="6">
    <location>
        <begin position="412"/>
        <end position="432"/>
    </location>
</feature>
<name>A0A812UVM0_9DINO</name>
<feature type="transmembrane region" description="Helical" evidence="6">
    <location>
        <begin position="483"/>
        <end position="500"/>
    </location>
</feature>
<dbReference type="GO" id="GO:0005452">
    <property type="term" value="F:solute:inorganic anion antiporter activity"/>
    <property type="evidence" value="ECO:0007669"/>
    <property type="project" value="InterPro"/>
</dbReference>
<dbReference type="AlphaFoldDB" id="A0A812UVM0"/>
<accession>A0A812UVM0</accession>
<evidence type="ECO:0000259" key="7">
    <source>
        <dbReference type="Pfam" id="PF00955"/>
    </source>
</evidence>
<dbReference type="OrthoDB" id="1735926at2759"/>
<keyword evidence="9" id="KW-1185">Reference proteome</keyword>
<dbReference type="GO" id="GO:0050801">
    <property type="term" value="P:monoatomic ion homeostasis"/>
    <property type="evidence" value="ECO:0007669"/>
    <property type="project" value="TreeGrafter"/>
</dbReference>
<reference evidence="8" key="1">
    <citation type="submission" date="2021-02" db="EMBL/GenBank/DDBJ databases">
        <authorList>
            <person name="Dougan E. K."/>
            <person name="Rhodes N."/>
            <person name="Thang M."/>
            <person name="Chan C."/>
        </authorList>
    </citation>
    <scope>NUCLEOTIDE SEQUENCE</scope>
</reference>
<evidence type="ECO:0000313" key="8">
    <source>
        <dbReference type="EMBL" id="CAE7601286.1"/>
    </source>
</evidence>
<dbReference type="GO" id="GO:0006820">
    <property type="term" value="P:monoatomic anion transport"/>
    <property type="evidence" value="ECO:0007669"/>
    <property type="project" value="InterPro"/>
</dbReference>
<dbReference type="PANTHER" id="PTHR11453:SF127">
    <property type="entry name" value="SOLUTE CARRIER FAMILY 4 MEMBER 11"/>
    <property type="match status" value="1"/>
</dbReference>
<feature type="transmembrane region" description="Helical" evidence="6">
    <location>
        <begin position="251"/>
        <end position="269"/>
    </location>
</feature>
<feature type="transmembrane region" description="Helical" evidence="6">
    <location>
        <begin position="210"/>
        <end position="230"/>
    </location>
</feature>
<evidence type="ECO:0000256" key="6">
    <source>
        <dbReference type="SAM" id="Phobius"/>
    </source>
</evidence>
<feature type="domain" description="Bicarbonate transporter-like transmembrane" evidence="7">
    <location>
        <begin position="33"/>
        <end position="205"/>
    </location>
</feature>
<dbReference type="InterPro" id="IPR011531">
    <property type="entry name" value="HCO3_transpt-like_TM_dom"/>
</dbReference>
<evidence type="ECO:0000256" key="1">
    <source>
        <dbReference type="ARBA" id="ARBA00004141"/>
    </source>
</evidence>
<dbReference type="GO" id="GO:0005886">
    <property type="term" value="C:plasma membrane"/>
    <property type="evidence" value="ECO:0007669"/>
    <property type="project" value="TreeGrafter"/>
</dbReference>
<evidence type="ECO:0000256" key="2">
    <source>
        <dbReference type="ARBA" id="ARBA00022692"/>
    </source>
</evidence>
<keyword evidence="3 6" id="KW-1133">Transmembrane helix</keyword>
<organism evidence="8 9">
    <name type="scientific">Symbiodinium natans</name>
    <dbReference type="NCBI Taxonomy" id="878477"/>
    <lineage>
        <taxon>Eukaryota</taxon>
        <taxon>Sar</taxon>
        <taxon>Alveolata</taxon>
        <taxon>Dinophyceae</taxon>
        <taxon>Suessiales</taxon>
        <taxon>Symbiodiniaceae</taxon>
        <taxon>Symbiodinium</taxon>
    </lineage>
</organism>
<keyword evidence="4 6" id="KW-0472">Membrane</keyword>
<gene>
    <name evidence="8" type="primary">Slc4a1</name>
    <name evidence="8" type="ORF">SNAT2548_LOCUS34199</name>
</gene>
<feature type="transmembrane region" description="Helical" evidence="6">
    <location>
        <begin position="507"/>
        <end position="528"/>
    </location>
</feature>
<feature type="region of interest" description="Disordered" evidence="5">
    <location>
        <begin position="575"/>
        <end position="595"/>
    </location>
</feature>
<dbReference type="InterPro" id="IPR003020">
    <property type="entry name" value="HCO3_transpt_euk"/>
</dbReference>
<sequence length="642" mass="70937">MTEAVAVLRDQSEGYINISLKKDFEPLEFTGRIGGGLVQDLRRRLPFYVSDWTDAFRMENANKSVTTIVYLFAAALAPAITFGSQFRDGTGGQFGVAEMILSTAISGVICAMFAGQPLALVGPTGPFLAYTLVCYDLSLAVDLEFLPYYFWVCMWCGLFTILVAIFDLCALMKHITMFTEDIFVGLVSFVFIVDGAKPIILNFVEERVSLGAAMFESLLFMYTFGLATYLSHFRRTHWLNRPIRNFLANSAVTIALVSASLLAAIYANLDIRMLPMDDDFAPSLTVEGGGKRSWIVNPAGIDRPFPAWGVAYAIFPALGFTVLGYLDENLTTLILNRPSNNLKKPPGYHLDIFVRGLLLMPACGILGLPMSVASTVPSITHLISLTTYEERHLSVGDRKVPTKVVEQRATNFIIHGLLGFALFMAPVLTLLPKAVLQGVFFYMGISSLTGNNMFDRMCLWLVWDTSKYPPRFHFLHELPTTRVHLYTLFQVICLGILYALKTISEVAVVFPLFIATLAVIRKALGSIFSEAELQLLDQEPVGEDEASGAFPGIFLASRSKPLFVAALLRASVGPPADPARRPVTQSSSDPEFLRPREVFVAGKQPDLLDLGLSREEEEEAQAKKLEQEFGADDFLPRSLSCE</sequence>
<protein>
    <submittedName>
        <fullName evidence="8">Slc4a1 protein</fullName>
    </submittedName>
</protein>
<evidence type="ECO:0000256" key="5">
    <source>
        <dbReference type="SAM" id="MobiDB-lite"/>
    </source>
</evidence>
<dbReference type="EMBL" id="CAJNDS010002798">
    <property type="protein sequence ID" value="CAE7601286.1"/>
    <property type="molecule type" value="Genomic_DNA"/>
</dbReference>
<evidence type="ECO:0000256" key="3">
    <source>
        <dbReference type="ARBA" id="ARBA00022989"/>
    </source>
</evidence>
<evidence type="ECO:0000313" key="9">
    <source>
        <dbReference type="Proteomes" id="UP000604046"/>
    </source>
</evidence>
<feature type="transmembrane region" description="Helical" evidence="6">
    <location>
        <begin position="439"/>
        <end position="463"/>
    </location>
</feature>
<dbReference type="Pfam" id="PF00955">
    <property type="entry name" value="HCO3_cotransp"/>
    <property type="match status" value="2"/>
</dbReference>
<comment type="caution">
    <text evidence="8">The sequence shown here is derived from an EMBL/GenBank/DDBJ whole genome shotgun (WGS) entry which is preliminary data.</text>
</comment>
<proteinExistence type="predicted"/>